<accession>A0ABP7SVF2</accession>
<dbReference type="InterPro" id="IPR058498">
    <property type="entry name" value="DUF8185"/>
</dbReference>
<dbReference type="InterPro" id="IPR058323">
    <property type="entry name" value="DUF8010"/>
</dbReference>
<protein>
    <submittedName>
        <fullName evidence="3">Uncharacterized protein</fullName>
    </submittedName>
</protein>
<dbReference type="EMBL" id="BAABAL010000017">
    <property type="protein sequence ID" value="GAA4017028.1"/>
    <property type="molecule type" value="Genomic_DNA"/>
</dbReference>
<dbReference type="Proteomes" id="UP001501747">
    <property type="component" value="Unassembled WGS sequence"/>
</dbReference>
<evidence type="ECO:0000313" key="3">
    <source>
        <dbReference type="EMBL" id="GAA4017028.1"/>
    </source>
</evidence>
<organism evidence="3 4">
    <name type="scientific">Allokutzneria multivorans</name>
    <dbReference type="NCBI Taxonomy" id="1142134"/>
    <lineage>
        <taxon>Bacteria</taxon>
        <taxon>Bacillati</taxon>
        <taxon>Actinomycetota</taxon>
        <taxon>Actinomycetes</taxon>
        <taxon>Pseudonocardiales</taxon>
        <taxon>Pseudonocardiaceae</taxon>
        <taxon>Allokutzneria</taxon>
    </lineage>
</organism>
<sequence>MPELLIADKDERDDLGAFVARAVRLDTGVLVRLRTRPSADGEHLLEAWASTPFDTLVTRTVRGQVEPGDLTVNGNELLASLAVVGGARVDPGPPQDILWRSALPPAVGWLPVDDLPAEMVADLADQGVAVAKENPGPRGTPPASLLDQSVLTVSGSGLDVKIPLRCLFALSGMGFLTSRHEGDKVRVTATDSWLRMDARFGAVVRRRHSLLPLLV</sequence>
<keyword evidence="4" id="KW-1185">Reference proteome</keyword>
<evidence type="ECO:0000259" key="1">
    <source>
        <dbReference type="Pfam" id="PF26035"/>
    </source>
</evidence>
<reference evidence="4" key="1">
    <citation type="journal article" date="2019" name="Int. J. Syst. Evol. Microbiol.">
        <title>The Global Catalogue of Microorganisms (GCM) 10K type strain sequencing project: providing services to taxonomists for standard genome sequencing and annotation.</title>
        <authorList>
            <consortium name="The Broad Institute Genomics Platform"/>
            <consortium name="The Broad Institute Genome Sequencing Center for Infectious Disease"/>
            <person name="Wu L."/>
            <person name="Ma J."/>
        </authorList>
    </citation>
    <scope>NUCLEOTIDE SEQUENCE [LARGE SCALE GENOMIC DNA]</scope>
    <source>
        <strain evidence="4">JCM 17342</strain>
    </source>
</reference>
<dbReference type="Pfam" id="PF26035">
    <property type="entry name" value="DUF8010"/>
    <property type="match status" value="1"/>
</dbReference>
<proteinExistence type="predicted"/>
<gene>
    <name evidence="3" type="ORF">GCM10022247_45290</name>
</gene>
<comment type="caution">
    <text evidence="3">The sequence shown here is derived from an EMBL/GenBank/DDBJ whole genome shotgun (WGS) entry which is preliminary data.</text>
</comment>
<dbReference type="Pfam" id="PF26572">
    <property type="entry name" value="DUF8185"/>
    <property type="match status" value="1"/>
</dbReference>
<feature type="domain" description="DUF8185" evidence="2">
    <location>
        <begin position="104"/>
        <end position="209"/>
    </location>
</feature>
<evidence type="ECO:0000259" key="2">
    <source>
        <dbReference type="Pfam" id="PF26572"/>
    </source>
</evidence>
<dbReference type="RefSeq" id="WP_344877942.1">
    <property type="nucleotide sequence ID" value="NZ_BAABAL010000017.1"/>
</dbReference>
<name>A0ABP7SVF2_9PSEU</name>
<feature type="domain" description="DUF8010" evidence="1">
    <location>
        <begin position="3"/>
        <end position="100"/>
    </location>
</feature>
<evidence type="ECO:0000313" key="4">
    <source>
        <dbReference type="Proteomes" id="UP001501747"/>
    </source>
</evidence>